<dbReference type="RefSeq" id="WP_103291491.1">
    <property type="nucleotide sequence ID" value="NZ_CP033924.1"/>
</dbReference>
<sequence>MNAELQRISQILNEGIIQELHLQGHVLLDELEATIKGNVKIKEQKNISILEGYAVDYIQKMEFGVRPSELGSASTHLKALYGFYLKLGFDAKRAFKKAKRLLPHHLREGVPTEYSRMLSKTGERRYFIQATWKKKEREVDSVMDKGMDTLFFNELDKQKSEII</sequence>
<dbReference type="AlphaFoldDB" id="A0A3G6RF56"/>
<proteinExistence type="predicted"/>
<dbReference type="EMBL" id="PPEH01000003">
    <property type="protein sequence ID" value="PNW14152.1"/>
    <property type="molecule type" value="Genomic_DNA"/>
</dbReference>
<organism evidence="2 3">
    <name type="scientific">Chryseobacterium lactis</name>
    <dbReference type="NCBI Taxonomy" id="1241981"/>
    <lineage>
        <taxon>Bacteria</taxon>
        <taxon>Pseudomonadati</taxon>
        <taxon>Bacteroidota</taxon>
        <taxon>Flavobacteriia</taxon>
        <taxon>Flavobacteriales</taxon>
        <taxon>Weeksellaceae</taxon>
        <taxon>Chryseobacterium group</taxon>
        <taxon>Chryseobacterium</taxon>
    </lineage>
</organism>
<evidence type="ECO:0000313" key="1">
    <source>
        <dbReference type="EMBL" id="AZA82172.1"/>
    </source>
</evidence>
<reference evidence="2 3" key="1">
    <citation type="submission" date="2018-01" db="EMBL/GenBank/DDBJ databases">
        <title>Draft genome sequences of Chryseobacterium lactis NCTC11390, Chryseobacterium oncorhynchi 701B-08, and Chryseobacterium viscerum 687B-08.</title>
        <authorList>
            <person name="Jeong J.-J."/>
            <person name="Lee Y.J."/>
            <person name="Park B."/>
            <person name="Choi I.-G."/>
            <person name="Kim K.D."/>
        </authorList>
    </citation>
    <scope>NUCLEOTIDE SEQUENCE [LARGE SCALE GENOMIC DNA]</scope>
    <source>
        <strain evidence="2 3">NCTC11390</strain>
    </source>
</reference>
<dbReference type="EMBL" id="CP033924">
    <property type="protein sequence ID" value="AZA82172.1"/>
    <property type="molecule type" value="Genomic_DNA"/>
</dbReference>
<gene>
    <name evidence="2" type="ORF">C1637_09925</name>
    <name evidence="1" type="ORF">EG342_09775</name>
</gene>
<protein>
    <submittedName>
        <fullName evidence="2">Uncharacterized protein</fullName>
    </submittedName>
</protein>
<name>A0A3G6RF56_CHRLC</name>
<dbReference type="OrthoDB" id="1268489at2"/>
<dbReference type="Proteomes" id="UP000279972">
    <property type="component" value="Chromosome"/>
</dbReference>
<dbReference type="KEGG" id="clac:EG342_09775"/>
<dbReference type="Proteomes" id="UP000236262">
    <property type="component" value="Unassembled WGS sequence"/>
</dbReference>
<evidence type="ECO:0000313" key="4">
    <source>
        <dbReference type="Proteomes" id="UP000279972"/>
    </source>
</evidence>
<reference evidence="1 4" key="2">
    <citation type="submission" date="2018-11" db="EMBL/GenBank/DDBJ databases">
        <title>Proposal to divide the Flavobacteriaceae and reorganize its genera based on Amino Acid Identity values calculated from whole genome sequences.</title>
        <authorList>
            <person name="Nicholson A.C."/>
            <person name="Gulvik C.A."/>
            <person name="Whitney A.M."/>
            <person name="Humrighouse B.W."/>
            <person name="Bell M."/>
            <person name="Holmes B."/>
            <person name="Steigerwalt A.G."/>
            <person name="Villarma A."/>
            <person name="Sheth M."/>
            <person name="Batra D."/>
            <person name="Pryor J."/>
            <person name="Bernardet J.-F."/>
            <person name="Hugo C."/>
            <person name="Kampfer P."/>
            <person name="Newman J."/>
            <person name="McQuiston J.R."/>
        </authorList>
    </citation>
    <scope>NUCLEOTIDE SEQUENCE [LARGE SCALE GENOMIC DNA]</scope>
    <source>
        <strain evidence="1 4">KC_1864</strain>
    </source>
</reference>
<accession>A0A3G6RF56</accession>
<evidence type="ECO:0000313" key="2">
    <source>
        <dbReference type="EMBL" id="PNW14152.1"/>
    </source>
</evidence>
<keyword evidence="4" id="KW-1185">Reference proteome</keyword>
<evidence type="ECO:0000313" key="3">
    <source>
        <dbReference type="Proteomes" id="UP000236262"/>
    </source>
</evidence>